<accession>A0A1B7MFP7</accession>
<proteinExistence type="predicted"/>
<organism evidence="1 2">
    <name type="scientific">Rhizopogon vinicolor AM-OR11-026</name>
    <dbReference type="NCBI Taxonomy" id="1314800"/>
    <lineage>
        <taxon>Eukaryota</taxon>
        <taxon>Fungi</taxon>
        <taxon>Dikarya</taxon>
        <taxon>Basidiomycota</taxon>
        <taxon>Agaricomycotina</taxon>
        <taxon>Agaricomycetes</taxon>
        <taxon>Agaricomycetidae</taxon>
        <taxon>Boletales</taxon>
        <taxon>Suillineae</taxon>
        <taxon>Rhizopogonaceae</taxon>
        <taxon>Rhizopogon</taxon>
    </lineage>
</organism>
<gene>
    <name evidence="1" type="ORF">K503DRAFT_661142</name>
</gene>
<protein>
    <recommendedName>
        <fullName evidence="3">HAT C-terminal dimerisation domain-containing protein</fullName>
    </recommendedName>
</protein>
<dbReference type="OrthoDB" id="3262464at2759"/>
<dbReference type="InParanoid" id="A0A1B7MFP7"/>
<dbReference type="STRING" id="1314800.A0A1B7MFP7"/>
<evidence type="ECO:0000313" key="1">
    <source>
        <dbReference type="EMBL" id="OAX31432.1"/>
    </source>
</evidence>
<feature type="non-terminal residue" evidence="1">
    <location>
        <position position="86"/>
    </location>
</feature>
<evidence type="ECO:0000313" key="2">
    <source>
        <dbReference type="Proteomes" id="UP000092154"/>
    </source>
</evidence>
<reference evidence="1 2" key="1">
    <citation type="submission" date="2016-06" db="EMBL/GenBank/DDBJ databases">
        <title>Comparative genomics of the ectomycorrhizal sister species Rhizopogon vinicolor and Rhizopogon vesiculosus (Basidiomycota: Boletales) reveals a divergence of the mating type B locus.</title>
        <authorList>
            <consortium name="DOE Joint Genome Institute"/>
            <person name="Mujic A.B."/>
            <person name="Kuo A."/>
            <person name="Tritt A."/>
            <person name="Lipzen A."/>
            <person name="Chen C."/>
            <person name="Johnson J."/>
            <person name="Sharma A."/>
            <person name="Barry K."/>
            <person name="Grigoriev I.V."/>
            <person name="Spatafora J.W."/>
        </authorList>
    </citation>
    <scope>NUCLEOTIDE SEQUENCE [LARGE SCALE GENOMIC DNA]</scope>
    <source>
        <strain evidence="1 2">AM-OR11-026</strain>
    </source>
</reference>
<evidence type="ECO:0008006" key="3">
    <source>
        <dbReference type="Google" id="ProtNLM"/>
    </source>
</evidence>
<keyword evidence="2" id="KW-1185">Reference proteome</keyword>
<name>A0A1B7MFP7_9AGAM</name>
<sequence>VPSERIFSSSQERCTQRRNNISPAILEALQILKFIYKQDCLNFMEDIVADERDYMISGPVTPRAVDELMAAGKFSESDELLANARE</sequence>
<feature type="non-terminal residue" evidence="1">
    <location>
        <position position="1"/>
    </location>
</feature>
<dbReference type="EMBL" id="KV449404">
    <property type="protein sequence ID" value="OAX31432.1"/>
    <property type="molecule type" value="Genomic_DNA"/>
</dbReference>
<dbReference type="AlphaFoldDB" id="A0A1B7MFP7"/>
<dbReference type="Proteomes" id="UP000092154">
    <property type="component" value="Unassembled WGS sequence"/>
</dbReference>